<dbReference type="InterPro" id="IPR036465">
    <property type="entry name" value="vWFA_dom_sf"/>
</dbReference>
<dbReference type="OrthoDB" id="4770742at2759"/>
<dbReference type="KEGG" id="pfy:PFICI_10926"/>
<dbReference type="Proteomes" id="UP000030651">
    <property type="component" value="Unassembled WGS sequence"/>
</dbReference>
<dbReference type="SUPFAM" id="SSF53300">
    <property type="entry name" value="vWA-like"/>
    <property type="match status" value="1"/>
</dbReference>
<dbReference type="RefSeq" id="XP_007837698.1">
    <property type="nucleotide sequence ID" value="XM_007839507.1"/>
</dbReference>
<protein>
    <submittedName>
        <fullName evidence="2">Uncharacterized protein</fullName>
    </submittedName>
</protein>
<feature type="region of interest" description="Disordered" evidence="1">
    <location>
        <begin position="1"/>
        <end position="85"/>
    </location>
</feature>
<feature type="compositionally biased region" description="Basic and acidic residues" evidence="1">
    <location>
        <begin position="316"/>
        <end position="325"/>
    </location>
</feature>
<evidence type="ECO:0000256" key="1">
    <source>
        <dbReference type="SAM" id="MobiDB-lite"/>
    </source>
</evidence>
<sequence>MGKSQLSAADASNSEQVTRDSSSMSSPTESPVRSPTPSDSRNFLVPGSPLGRTFSAAGEPPSPSPHHSQPIALSGDCQPVPPIDIPEGELRAVNQVTVAFAIDISGSTAGSIIRQEKDAIMSVTSTFDSTSLRHQCTVLPWSHKSHSPLKIDEIEEINSGGGTDPSVLLENPVFRSQLQRSNLWFLLTDGEIYKPVITKFANAIPEARIHGTACVIILFGYSRSSPLECNVSVGMSVFAVAPHCIFLFHDVRSAKVYILQAKGCFSSLLPETERFTSFGTETRWDELACITYKSLAQVRIASLSPISLLASKRRALRPEQSERRTSPINHRHTSGRAEREHQSQLRYGNSTYPRAARSSKPKQHARNLLFMPGFEGTRILSDNDFFSPNYDTCALCGEHKSIQTLLLSTNRNGDDETPDLPKANRKARHKYPLVLGSYPETDVILPFMTCDACAFVLLEVGELPNGDRVTAALPMVSLYNEVNRSKWLELLSSAYEHRFHERIVFLVFLSSLCSALEDLTTNDEPGSSSLIRVLESCCMTLCQLPGISTIAGFTPVGSPIANMVDDTMPFATTIGVAFNRQATPGLELPCLTYPIEGFLAIVRLASLTEDIEGYSIESMVWKKLLYHMTGQHCVLQKQQGAMEADKTLRSVIYSENVVQPDGIDGGKEPVPILSFSISALSDTHLLQPSSEIIDQFERMEQYFLPIKDTTKYHAAMAVFLHLLSASVVDSARILDASDFFLHLRYSQDISTLFL</sequence>
<feature type="region of interest" description="Disordered" evidence="1">
    <location>
        <begin position="314"/>
        <end position="363"/>
    </location>
</feature>
<accession>W3WV70</accession>
<feature type="compositionally biased region" description="Polar residues" evidence="1">
    <location>
        <begin position="1"/>
        <end position="16"/>
    </location>
</feature>
<reference evidence="3" key="1">
    <citation type="journal article" date="2015" name="BMC Genomics">
        <title>Genomic and transcriptomic analysis of the endophytic fungus Pestalotiopsis fici reveals its lifestyle and high potential for synthesis of natural products.</title>
        <authorList>
            <person name="Wang X."/>
            <person name="Zhang X."/>
            <person name="Liu L."/>
            <person name="Xiang M."/>
            <person name="Wang W."/>
            <person name="Sun X."/>
            <person name="Che Y."/>
            <person name="Guo L."/>
            <person name="Liu G."/>
            <person name="Guo L."/>
            <person name="Wang C."/>
            <person name="Yin W.B."/>
            <person name="Stadler M."/>
            <person name="Zhang X."/>
            <person name="Liu X."/>
        </authorList>
    </citation>
    <scope>NUCLEOTIDE SEQUENCE [LARGE SCALE GENOMIC DNA]</scope>
    <source>
        <strain evidence="3">W106-1 / CGMCC3.15140</strain>
    </source>
</reference>
<dbReference type="AlphaFoldDB" id="W3WV70"/>
<keyword evidence="3" id="KW-1185">Reference proteome</keyword>
<evidence type="ECO:0000313" key="2">
    <source>
        <dbReference type="EMBL" id="ETS77052.1"/>
    </source>
</evidence>
<name>W3WV70_PESFW</name>
<dbReference type="eggNOG" id="ENOG502S46F">
    <property type="taxonomic scope" value="Eukaryota"/>
</dbReference>
<organism evidence="2 3">
    <name type="scientific">Pestalotiopsis fici (strain W106-1 / CGMCC3.15140)</name>
    <dbReference type="NCBI Taxonomy" id="1229662"/>
    <lineage>
        <taxon>Eukaryota</taxon>
        <taxon>Fungi</taxon>
        <taxon>Dikarya</taxon>
        <taxon>Ascomycota</taxon>
        <taxon>Pezizomycotina</taxon>
        <taxon>Sordariomycetes</taxon>
        <taxon>Xylariomycetidae</taxon>
        <taxon>Amphisphaeriales</taxon>
        <taxon>Sporocadaceae</taxon>
        <taxon>Pestalotiopsis</taxon>
    </lineage>
</organism>
<gene>
    <name evidence="2" type="ORF">PFICI_10926</name>
</gene>
<dbReference type="Gene3D" id="3.40.50.410">
    <property type="entry name" value="von Willebrand factor, type A domain"/>
    <property type="match status" value="1"/>
</dbReference>
<evidence type="ECO:0000313" key="3">
    <source>
        <dbReference type="Proteomes" id="UP000030651"/>
    </source>
</evidence>
<proteinExistence type="predicted"/>
<dbReference type="HOGENOM" id="CLU_012769_0_0_1"/>
<dbReference type="EMBL" id="KI912116">
    <property type="protein sequence ID" value="ETS77052.1"/>
    <property type="molecule type" value="Genomic_DNA"/>
</dbReference>
<feature type="compositionally biased region" description="Low complexity" evidence="1">
    <location>
        <begin position="19"/>
        <end position="33"/>
    </location>
</feature>
<dbReference type="InParanoid" id="W3WV70"/>
<dbReference type="GeneID" id="19275939"/>